<dbReference type="PANTHER" id="PTHR14791:SF26">
    <property type="entry name" value="PROTEIN WWC2"/>
    <property type="match status" value="1"/>
</dbReference>
<reference evidence="14" key="1">
    <citation type="submission" date="2025-08" db="UniProtKB">
        <authorList>
            <consortium name="RefSeq"/>
        </authorList>
    </citation>
    <scope>IDENTIFICATION</scope>
</reference>
<feature type="coiled-coil region" evidence="9">
    <location>
        <begin position="305"/>
        <end position="332"/>
    </location>
</feature>
<name>A0A6P6D641_OCTDE</name>
<gene>
    <name evidence="14" type="primary">Wwc2</name>
</gene>
<evidence type="ECO:0000313" key="14">
    <source>
        <dbReference type="RefSeq" id="XP_023555380.1"/>
    </source>
</evidence>
<dbReference type="RefSeq" id="XP_023555380.1">
    <property type="nucleotide sequence ID" value="XM_023699612.1"/>
</dbReference>
<accession>A0A6P6D641</accession>
<dbReference type="FunFam" id="2.60.40.150:FF:000084">
    <property type="entry name" value="Protein KIBRA isoform 1"/>
    <property type="match status" value="1"/>
</dbReference>
<dbReference type="SUPFAM" id="SSF51045">
    <property type="entry name" value="WW domain"/>
    <property type="match status" value="2"/>
</dbReference>
<keyword evidence="2" id="KW-0963">Cytoplasm</keyword>
<dbReference type="Gene3D" id="2.60.40.150">
    <property type="entry name" value="C2 domain"/>
    <property type="match status" value="1"/>
</dbReference>
<evidence type="ECO:0000256" key="3">
    <source>
        <dbReference type="ARBA" id="ARBA00022491"/>
    </source>
</evidence>
<dbReference type="FunFam" id="2.20.70.10:FF:000001">
    <property type="entry name" value="Membrane-associated guanylate kinase, WW and PDZ domain-containing protein 1"/>
    <property type="match status" value="1"/>
</dbReference>
<dbReference type="GO" id="GO:0016477">
    <property type="term" value="P:cell migration"/>
    <property type="evidence" value="ECO:0007669"/>
    <property type="project" value="TreeGrafter"/>
</dbReference>
<dbReference type="GO" id="GO:0005829">
    <property type="term" value="C:cytosol"/>
    <property type="evidence" value="ECO:0007669"/>
    <property type="project" value="UniProtKB-SubCell"/>
</dbReference>
<evidence type="ECO:0000256" key="8">
    <source>
        <dbReference type="ARBA" id="ARBA00023163"/>
    </source>
</evidence>
<evidence type="ECO:0000256" key="5">
    <source>
        <dbReference type="ARBA" id="ARBA00022737"/>
    </source>
</evidence>
<evidence type="ECO:0000256" key="9">
    <source>
        <dbReference type="SAM" id="Coils"/>
    </source>
</evidence>
<protein>
    <submittedName>
        <fullName evidence="14">Protein WWC2 isoform X1</fullName>
    </submittedName>
</protein>
<dbReference type="SUPFAM" id="SSF49562">
    <property type="entry name" value="C2 domain (Calcium/lipid-binding domain, CaLB)"/>
    <property type="match status" value="1"/>
</dbReference>
<keyword evidence="8" id="KW-0804">Transcription</keyword>
<keyword evidence="5" id="KW-0677">Repeat</keyword>
<evidence type="ECO:0000256" key="10">
    <source>
        <dbReference type="SAM" id="MobiDB-lite"/>
    </source>
</evidence>
<dbReference type="InterPro" id="IPR037771">
    <property type="entry name" value="C2_WWC"/>
</dbReference>
<feature type="region of interest" description="Disordered" evidence="10">
    <location>
        <begin position="441"/>
        <end position="464"/>
    </location>
</feature>
<dbReference type="FunFam" id="2.20.70.10:FF:000041">
    <property type="entry name" value="WW and C2 domain containing 1"/>
    <property type="match status" value="1"/>
</dbReference>
<dbReference type="Pfam" id="PF25802">
    <property type="entry name" value="WWC1"/>
    <property type="match status" value="1"/>
</dbReference>
<dbReference type="GeneID" id="101561173"/>
<dbReference type="Gene3D" id="2.20.70.10">
    <property type="match status" value="2"/>
</dbReference>
<keyword evidence="7 9" id="KW-0175">Coiled coil</keyword>
<dbReference type="PROSITE" id="PS50004">
    <property type="entry name" value="C2"/>
    <property type="match status" value="1"/>
</dbReference>
<dbReference type="CDD" id="cd00201">
    <property type="entry name" value="WW"/>
    <property type="match status" value="2"/>
</dbReference>
<feature type="compositionally biased region" description="Basic and acidic residues" evidence="10">
    <location>
        <begin position="1124"/>
        <end position="1137"/>
    </location>
</feature>
<dbReference type="GO" id="GO:0006355">
    <property type="term" value="P:regulation of DNA-templated transcription"/>
    <property type="evidence" value="ECO:0007669"/>
    <property type="project" value="TreeGrafter"/>
</dbReference>
<evidence type="ECO:0000259" key="12">
    <source>
        <dbReference type="PROSITE" id="PS50020"/>
    </source>
</evidence>
<dbReference type="InParanoid" id="A0A6P6D641"/>
<dbReference type="Proteomes" id="UP000515203">
    <property type="component" value="Unplaced"/>
</dbReference>
<dbReference type="PROSITE" id="PS50020">
    <property type="entry name" value="WW_DOMAIN_2"/>
    <property type="match status" value="2"/>
</dbReference>
<dbReference type="GO" id="GO:0019900">
    <property type="term" value="F:kinase binding"/>
    <property type="evidence" value="ECO:0007669"/>
    <property type="project" value="TreeGrafter"/>
</dbReference>
<keyword evidence="4" id="KW-0597">Phosphoprotein</keyword>
<dbReference type="InterPro" id="IPR051105">
    <property type="entry name" value="WWC/KIBRA_Hippo_Reg"/>
</dbReference>
<feature type="domain" description="WW" evidence="12">
    <location>
        <begin position="10"/>
        <end position="43"/>
    </location>
</feature>
<proteinExistence type="predicted"/>
<keyword evidence="3" id="KW-0678">Repressor</keyword>
<dbReference type="CDD" id="cd08680">
    <property type="entry name" value="C2_Kibra"/>
    <property type="match status" value="1"/>
</dbReference>
<evidence type="ECO:0000256" key="7">
    <source>
        <dbReference type="ARBA" id="ARBA00023054"/>
    </source>
</evidence>
<evidence type="ECO:0000256" key="6">
    <source>
        <dbReference type="ARBA" id="ARBA00023015"/>
    </source>
</evidence>
<dbReference type="InterPro" id="IPR035892">
    <property type="entry name" value="C2_domain_sf"/>
</dbReference>
<evidence type="ECO:0000256" key="2">
    <source>
        <dbReference type="ARBA" id="ARBA00022490"/>
    </source>
</evidence>
<keyword evidence="13" id="KW-1185">Reference proteome</keyword>
<dbReference type="GO" id="GO:0046621">
    <property type="term" value="P:negative regulation of organ growth"/>
    <property type="evidence" value="ECO:0007669"/>
    <property type="project" value="TreeGrafter"/>
</dbReference>
<sequence>MPRRAGSGQLPLPRGWEEARDYDGKVFYIDHNTRRTSWIDPRDRLTKPLSFADCVGDELPWGWEAGFDPQIGVYYIDHINKTTQIEDPRKQWRGEQEKMLKDYLSVAQDALRTQKELYHVKEQRLALALDEYERLNDAYKEKSSSRTSLFSGSSSSTKYDPDILKAEISTTRLRVKKLKRELSQMKQELLYKEQGFETLQQIDKKMSGGQSGYELSQAKAILTELKSIRKAISSGEKEKQDLMQSLAKLQERFHLDQNMGKSEPDLRSSPVNSHLSLSRQTLDAGSQTSISGDIGVRSRSNLAEKVRLSLQYEEAKRSMANLKIELSKLDSEAWPGALDIEKEKLMLISEKEEFLKELQFVTPQKRTQDELEHLEAERQRLEEELLSVRGTPSQALAQRLKLEERRKDLLQKLEETTKLATYLHSQLKSLSASTLSMSSGSSLGSLASSRGSLNTSSRGSLNSLSSSELYYSSQGDQIDMDYQYKLDFLLQEKGGYVPAGPITTIHENEVVKSPSQLGQSGLCGAPVAATGHTPTLIEAPKSVTSLSSRSSLSSLSPPSSPLVLEATFPMSSHEASLHQFTTDFEDCELSSHFADISLGENQILLDSDSRGMSQSLVEDKDHNSCSRDPLFEGTRDVERSLPKRRAIHLPGEKTACVSAAVSDESVAGDSGVYEASVKRPNEMEDAPYSEEDAAIVETAQVQIGLRYDAKSLSFMVIIVQLRSLHAFLIPHTSKVYFRVAVLPSSTDVSCLFRTKVHPPTESVLFNDVFRMAISQAALQQKTLRVDLCSVSKHRREECLAGTQISLADLPFSNEIFALWYNLLPSKQMPCKKNEEESEDSAFQSDQPLVDSVDLDAVSALLARTSAELLTVEQELAQEEEPGPEEEHQCLEGDWLTMLREASDEIVAEKGAEVKLAEDSSCTEDLNGCTDLPETNEDRCRKEDECARNRPRELPTGVPALVDKETNTDETVSDSMAVRPKDRSSLSSRQHPFVRSSVIVRSQTFSPGERSQYICRLNRSDSDSSTLAKKSLFVRNSTERRSLRVKRQTVCQPVLRRTAQECPVRTSLDLELDLQASLTHQSRLNDELQALRDLRQKLEELKTQGETDLPLGVLEDERFQKLLKQAEKQAEQSKEEQKQGLNAEKLMRQVSKDVCRLREQSRKVPQQVQSFREKIAYFTRAKISIPSLPADDV</sequence>
<feature type="domain" description="WW" evidence="12">
    <location>
        <begin position="57"/>
        <end position="90"/>
    </location>
</feature>
<keyword evidence="6" id="KW-0805">Transcription regulation</keyword>
<feature type="coiled-coil region" evidence="9">
    <location>
        <begin position="364"/>
        <end position="419"/>
    </location>
</feature>
<evidence type="ECO:0000256" key="1">
    <source>
        <dbReference type="ARBA" id="ARBA00004514"/>
    </source>
</evidence>
<dbReference type="OrthoDB" id="2020426at2759"/>
<dbReference type="InterPro" id="IPR057747">
    <property type="entry name" value="WWC1_hairpin"/>
</dbReference>
<dbReference type="GO" id="GO:0035330">
    <property type="term" value="P:regulation of hippo signaling"/>
    <property type="evidence" value="ECO:0007669"/>
    <property type="project" value="TreeGrafter"/>
</dbReference>
<feature type="region of interest" description="Disordered" evidence="10">
    <location>
        <begin position="965"/>
        <end position="989"/>
    </location>
</feature>
<comment type="subcellular location">
    <subcellularLocation>
        <location evidence="1">Cytoplasm</location>
        <location evidence="1">Cytosol</location>
    </subcellularLocation>
</comment>
<dbReference type="FunCoup" id="A0A6P6D641">
    <property type="interactions" value="1457"/>
</dbReference>
<dbReference type="InterPro" id="IPR036020">
    <property type="entry name" value="WW_dom_sf"/>
</dbReference>
<dbReference type="SMART" id="SM00456">
    <property type="entry name" value="WW"/>
    <property type="match status" value="2"/>
</dbReference>
<dbReference type="InterPro" id="IPR000008">
    <property type="entry name" value="C2_dom"/>
</dbReference>
<dbReference type="AlphaFoldDB" id="A0A6P6D641"/>
<evidence type="ECO:0000256" key="4">
    <source>
        <dbReference type="ARBA" id="ARBA00022553"/>
    </source>
</evidence>
<dbReference type="GO" id="GO:0060090">
    <property type="term" value="F:molecular adaptor activity"/>
    <property type="evidence" value="ECO:0007669"/>
    <property type="project" value="TreeGrafter"/>
</dbReference>
<evidence type="ECO:0000259" key="11">
    <source>
        <dbReference type="PROSITE" id="PS50004"/>
    </source>
</evidence>
<dbReference type="PROSITE" id="PS01159">
    <property type="entry name" value="WW_DOMAIN_1"/>
    <property type="match status" value="1"/>
</dbReference>
<dbReference type="InterPro" id="IPR001202">
    <property type="entry name" value="WW_dom"/>
</dbReference>
<dbReference type="Pfam" id="PF00397">
    <property type="entry name" value="WW"/>
    <property type="match status" value="2"/>
</dbReference>
<dbReference type="PANTHER" id="PTHR14791">
    <property type="entry name" value="BOMB/KIRA PROTEINS"/>
    <property type="match status" value="1"/>
</dbReference>
<feature type="region of interest" description="Disordered" evidence="10">
    <location>
        <begin position="1124"/>
        <end position="1144"/>
    </location>
</feature>
<evidence type="ECO:0000313" key="13">
    <source>
        <dbReference type="Proteomes" id="UP000515203"/>
    </source>
</evidence>
<organism evidence="13 14">
    <name type="scientific">Octodon degus</name>
    <name type="common">Degu</name>
    <name type="synonym">Sciurus degus</name>
    <dbReference type="NCBI Taxonomy" id="10160"/>
    <lineage>
        <taxon>Eukaryota</taxon>
        <taxon>Metazoa</taxon>
        <taxon>Chordata</taxon>
        <taxon>Craniata</taxon>
        <taxon>Vertebrata</taxon>
        <taxon>Euteleostomi</taxon>
        <taxon>Mammalia</taxon>
        <taxon>Eutheria</taxon>
        <taxon>Euarchontoglires</taxon>
        <taxon>Glires</taxon>
        <taxon>Rodentia</taxon>
        <taxon>Hystricomorpha</taxon>
        <taxon>Octodontidae</taxon>
        <taxon>Octodon</taxon>
    </lineage>
</organism>
<feature type="domain" description="C2" evidence="11">
    <location>
        <begin position="697"/>
        <end position="820"/>
    </location>
</feature>
<dbReference type="CTD" id="80014"/>